<dbReference type="InterPro" id="IPR000483">
    <property type="entry name" value="Cys-rich_flank_reg_C"/>
</dbReference>
<dbReference type="EMBL" id="QXTE01000007">
    <property type="protein sequence ID" value="TFK14811.1"/>
    <property type="molecule type" value="Genomic_DNA"/>
</dbReference>
<dbReference type="FunFam" id="3.40.50.10140:FF:000001">
    <property type="entry name" value="Toll-like receptor 2"/>
    <property type="match status" value="1"/>
</dbReference>
<keyword evidence="20" id="KW-0808">Transferase</keyword>
<dbReference type="SMART" id="SM00082">
    <property type="entry name" value="LRRCT"/>
    <property type="match status" value="1"/>
</dbReference>
<keyword evidence="14 16" id="KW-0395">Inflammatory response</keyword>
<evidence type="ECO:0000256" key="18">
    <source>
        <dbReference type="RuleBase" id="RU363040"/>
    </source>
</evidence>
<evidence type="ECO:0000256" key="11">
    <source>
        <dbReference type="ARBA" id="ARBA00023136"/>
    </source>
</evidence>
<keyword evidence="4" id="KW-0433">Leucine-rich repeat</keyword>
<feature type="transmembrane region" description="Helical" evidence="18">
    <location>
        <begin position="590"/>
        <end position="613"/>
    </location>
</feature>
<dbReference type="Gene3D" id="3.80.10.10">
    <property type="entry name" value="Ribonuclease Inhibitor"/>
    <property type="match status" value="1"/>
</dbReference>
<dbReference type="OrthoDB" id="1081807at2759"/>
<dbReference type="GO" id="GO:0071221">
    <property type="term" value="P:cellular response to bacterial lipopeptide"/>
    <property type="evidence" value="ECO:0007669"/>
    <property type="project" value="TreeGrafter"/>
</dbReference>
<evidence type="ECO:0000256" key="12">
    <source>
        <dbReference type="ARBA" id="ARBA00023170"/>
    </source>
</evidence>
<keyword evidence="6" id="KW-0732">Signal</keyword>
<feature type="disulfide bond" evidence="17">
    <location>
        <begin position="429"/>
        <end position="452"/>
    </location>
</feature>
<dbReference type="GO" id="GO:0016757">
    <property type="term" value="F:glycosyltransferase activity"/>
    <property type="evidence" value="ECO:0007669"/>
    <property type="project" value="UniProtKB-KW"/>
</dbReference>
<reference evidence="20 21" key="1">
    <citation type="submission" date="2019-04" db="EMBL/GenBank/DDBJ databases">
        <title>Draft genome of the big-headed turtle Platysternon megacephalum.</title>
        <authorList>
            <person name="Gong S."/>
        </authorList>
    </citation>
    <scope>NUCLEOTIDE SEQUENCE [LARGE SCALE GENOMIC DNA]</scope>
    <source>
        <strain evidence="20">DO16091913</strain>
        <tissue evidence="20">Muscle</tissue>
    </source>
</reference>
<dbReference type="PANTHER" id="PTHR24365">
    <property type="entry name" value="TOLL-LIKE RECEPTOR"/>
    <property type="match status" value="1"/>
</dbReference>
<accession>A0A4D9ETT9</accession>
<reference evidence="20 21" key="2">
    <citation type="submission" date="2019-04" db="EMBL/GenBank/DDBJ databases">
        <title>The genome sequence of big-headed turtle.</title>
        <authorList>
            <person name="Gong S."/>
        </authorList>
    </citation>
    <scope>NUCLEOTIDE SEQUENCE [LARGE SCALE GENOMIC DNA]</scope>
    <source>
        <strain evidence="20">DO16091913</strain>
        <tissue evidence="20">Muscle</tissue>
    </source>
</reference>
<evidence type="ECO:0000256" key="6">
    <source>
        <dbReference type="ARBA" id="ARBA00022729"/>
    </source>
</evidence>
<evidence type="ECO:0000256" key="10">
    <source>
        <dbReference type="ARBA" id="ARBA00023027"/>
    </source>
</evidence>
<keyword evidence="10" id="KW-0520">NAD</keyword>
<comment type="subcellular location">
    <subcellularLocation>
        <location evidence="1 18">Membrane</location>
        <topology evidence="1 18">Single-pass type I membrane protein</topology>
    </subcellularLocation>
</comment>
<dbReference type="GO" id="GO:0002224">
    <property type="term" value="P:toll-like receptor signaling pathway"/>
    <property type="evidence" value="ECO:0007669"/>
    <property type="project" value="InterPro"/>
</dbReference>
<dbReference type="PRINTS" id="PR01537">
    <property type="entry name" value="INTRLKN1R1F"/>
</dbReference>
<evidence type="ECO:0000256" key="14">
    <source>
        <dbReference type="ARBA" id="ARBA00023198"/>
    </source>
</evidence>
<dbReference type="Gene3D" id="3.40.50.10140">
    <property type="entry name" value="Toll/interleukin-1 receptor homology (TIR) domain"/>
    <property type="match status" value="1"/>
</dbReference>
<keyword evidence="21" id="KW-1185">Reference proteome</keyword>
<dbReference type="SMART" id="SM00369">
    <property type="entry name" value="LRR_TYP"/>
    <property type="match status" value="4"/>
</dbReference>
<dbReference type="InterPro" id="IPR001611">
    <property type="entry name" value="Leu-rich_rpt"/>
</dbReference>
<keyword evidence="13" id="KW-0325">Glycoprotein</keyword>
<evidence type="ECO:0000256" key="8">
    <source>
        <dbReference type="ARBA" id="ARBA00022859"/>
    </source>
</evidence>
<evidence type="ECO:0000313" key="21">
    <source>
        <dbReference type="Proteomes" id="UP000297703"/>
    </source>
</evidence>
<comment type="caution">
    <text evidence="20">The sequence shown here is derived from an EMBL/GenBank/DDBJ whole genome shotgun (WGS) entry which is preliminary data.</text>
</comment>
<evidence type="ECO:0000259" key="19">
    <source>
        <dbReference type="PROSITE" id="PS50104"/>
    </source>
</evidence>
<dbReference type="PANTHER" id="PTHR24365:SF422">
    <property type="entry name" value="TOLL-LIKE RECEPTOR 6"/>
    <property type="match status" value="1"/>
</dbReference>
<evidence type="ECO:0000256" key="17">
    <source>
        <dbReference type="PIRSR" id="PIRSR037595-2"/>
    </source>
</evidence>
<evidence type="ECO:0000256" key="13">
    <source>
        <dbReference type="ARBA" id="ARBA00023180"/>
    </source>
</evidence>
<organism evidence="20 21">
    <name type="scientific">Platysternon megacephalum</name>
    <name type="common">big-headed turtle</name>
    <dbReference type="NCBI Taxonomy" id="55544"/>
    <lineage>
        <taxon>Eukaryota</taxon>
        <taxon>Metazoa</taxon>
        <taxon>Chordata</taxon>
        <taxon>Craniata</taxon>
        <taxon>Vertebrata</taxon>
        <taxon>Euteleostomi</taxon>
        <taxon>Archelosauria</taxon>
        <taxon>Testudinata</taxon>
        <taxon>Testudines</taxon>
        <taxon>Cryptodira</taxon>
        <taxon>Durocryptodira</taxon>
        <taxon>Testudinoidea</taxon>
        <taxon>Platysternidae</taxon>
        <taxon>Platysternon</taxon>
    </lineage>
</organism>
<keyword evidence="11 18" id="KW-0472">Membrane</keyword>
<evidence type="ECO:0000256" key="16">
    <source>
        <dbReference type="PIRNR" id="PIRNR037595"/>
    </source>
</evidence>
<keyword evidence="9 18" id="KW-1133">Transmembrane helix</keyword>
<keyword evidence="5 18" id="KW-0812">Transmembrane</keyword>
<dbReference type="Pfam" id="PF00560">
    <property type="entry name" value="LRR_1"/>
    <property type="match status" value="1"/>
</dbReference>
<gene>
    <name evidence="20" type="ORF">DR999_PMT01509</name>
</gene>
<keyword evidence="12 16" id="KW-0675">Receptor</keyword>
<dbReference type="Pfam" id="PF01582">
    <property type="entry name" value="TIR"/>
    <property type="match status" value="1"/>
</dbReference>
<dbReference type="STRING" id="55544.A0A4D9ETT9"/>
<keyword evidence="7" id="KW-0677">Repeat</keyword>
<dbReference type="PIRSF" id="PIRSF037595">
    <property type="entry name" value="Toll-like_receptor"/>
    <property type="match status" value="1"/>
</dbReference>
<keyword evidence="3 16" id="KW-0399">Innate immunity</keyword>
<dbReference type="GO" id="GO:0006954">
    <property type="term" value="P:inflammatory response"/>
    <property type="evidence" value="ECO:0007669"/>
    <property type="project" value="UniProtKB-UniRule"/>
</dbReference>
<dbReference type="FunFam" id="3.80.10.10:FF:000046">
    <property type="entry name" value="Toll-like receptor 2"/>
    <property type="match status" value="1"/>
</dbReference>
<dbReference type="AlphaFoldDB" id="A0A4D9ETT9"/>
<dbReference type="Proteomes" id="UP000297703">
    <property type="component" value="Unassembled WGS sequence"/>
</dbReference>
<evidence type="ECO:0000313" key="20">
    <source>
        <dbReference type="EMBL" id="TFK14811.1"/>
    </source>
</evidence>
<dbReference type="Pfam" id="PF01463">
    <property type="entry name" value="LRRCT"/>
    <property type="match status" value="1"/>
</dbReference>
<dbReference type="SMART" id="SM00364">
    <property type="entry name" value="LRR_BAC"/>
    <property type="match status" value="5"/>
</dbReference>
<dbReference type="InterPro" id="IPR032675">
    <property type="entry name" value="LRR_dom_sf"/>
</dbReference>
<dbReference type="SUPFAM" id="SSF52200">
    <property type="entry name" value="Toll/Interleukin receptor TIR domain"/>
    <property type="match status" value="1"/>
</dbReference>
<feature type="domain" description="TIR" evidence="19">
    <location>
        <begin position="644"/>
        <end position="787"/>
    </location>
</feature>
<dbReference type="GO" id="GO:0035663">
    <property type="term" value="F:Toll-like receptor 2 binding"/>
    <property type="evidence" value="ECO:0007669"/>
    <property type="project" value="TreeGrafter"/>
</dbReference>
<dbReference type="SMART" id="SM00255">
    <property type="entry name" value="TIR"/>
    <property type="match status" value="1"/>
</dbReference>
<evidence type="ECO:0000256" key="5">
    <source>
        <dbReference type="ARBA" id="ARBA00022692"/>
    </source>
</evidence>
<keyword evidence="8 16" id="KW-0391">Immunity</keyword>
<keyword evidence="20" id="KW-0328">Glycosyltransferase</keyword>
<evidence type="ECO:0000256" key="7">
    <source>
        <dbReference type="ARBA" id="ARBA00022737"/>
    </source>
</evidence>
<dbReference type="InterPro" id="IPR017241">
    <property type="entry name" value="Toll-like_receptor"/>
</dbReference>
<evidence type="ECO:0000256" key="3">
    <source>
        <dbReference type="ARBA" id="ARBA00022588"/>
    </source>
</evidence>
<dbReference type="PROSITE" id="PS51450">
    <property type="entry name" value="LRR"/>
    <property type="match status" value="2"/>
</dbReference>
<evidence type="ECO:0000256" key="15">
    <source>
        <dbReference type="ARBA" id="ARBA00066192"/>
    </source>
</evidence>
<dbReference type="InterPro" id="IPR035897">
    <property type="entry name" value="Toll_tir_struct_dom_sf"/>
</dbReference>
<comment type="similarity">
    <text evidence="2 16 18">Belongs to the Toll-like receptor family.</text>
</comment>
<name>A0A4D9ETT9_9SAUR</name>
<dbReference type="InterPro" id="IPR000157">
    <property type="entry name" value="TIR_dom"/>
</dbReference>
<protein>
    <recommendedName>
        <fullName evidence="18">Toll-like receptor</fullName>
    </recommendedName>
</protein>
<dbReference type="SUPFAM" id="SSF52058">
    <property type="entry name" value="L domain-like"/>
    <property type="match status" value="1"/>
</dbReference>
<sequence length="800" mass="92617">MLEETMGSLTNIFLFACIFTFTLWNNIQPTVGNEFTAHYSSSFLACVPKSQSRHTTVLDLSQKNISELHISDFSSLPELQVLNLSHNLIRELDFNVFKFNEKLECLDLSHNNLWNMCCQTLAGLRHLDLSFNKFKTLPICQEFGNMLNLEYLGLSATMIRKSDFRGITHLQLHTVFLTLEDLSHYESKSLTVLNTKNLHIVFPINKNFSFPLLYDGMNTSEKLELSNIRYNSTDFPFPPFDPLKFKTLNLRFNNVDLSWSILVRIFMIVWYTPVEYFTVKNLTFGGPIQSMTNTLLSYWAQSVYSGSSMKALIPEHIRTKVFSFSQDILYKTFSDMNIENLTISDAYMPHMLCPSHTSLFQYLDFSYNALTDELFKNCDTLTHLKMLILQRNQLENLSKVSSMTSKMKSLKHLDISRNLLYYDENENCCHWVGTLAKLNLSSNKLTDSVFGCLPINVQILDVQNNQIRTVPKDITELKALKELNIAFNRLTELPGCSHYRGLELLNIEENSILTPSSDFFHSCQNIRELRGGHNPFQCSCELRDFINFEKKSGGRLAGWPESYVCEYPDDLKGTQLKDFQLSELSCNTTLLLVIALVVTVVVVAVTSFLCIYFDVMWYLKMMWQWTQTKRRVRKSHPEDLQSILQFHAFISYSERDSLWVKNHLIPNLEKEDGSVEICLHERNFIPGKSIVENIINCIEKSHKSIFVLSPNFVQSEWCHYELYFAHHKLFSESSNSLILILLEPIPQYLIPARYHKLKALMAKRTYLEWPKENSKHGLFWANLKAAINTNLPVSTEMIVV</sequence>
<dbReference type="GO" id="GO:0045087">
    <property type="term" value="P:innate immune response"/>
    <property type="evidence" value="ECO:0007669"/>
    <property type="project" value="UniProtKB-UniRule"/>
</dbReference>
<evidence type="ECO:0000256" key="2">
    <source>
        <dbReference type="ARBA" id="ARBA00009634"/>
    </source>
</evidence>
<dbReference type="PROSITE" id="PS50104">
    <property type="entry name" value="TIR"/>
    <property type="match status" value="1"/>
</dbReference>
<dbReference type="GO" id="GO:0004888">
    <property type="term" value="F:transmembrane signaling receptor activity"/>
    <property type="evidence" value="ECO:0007669"/>
    <property type="project" value="InterPro"/>
</dbReference>
<evidence type="ECO:0000256" key="9">
    <source>
        <dbReference type="ARBA" id="ARBA00022989"/>
    </source>
</evidence>
<dbReference type="GO" id="GO:0005886">
    <property type="term" value="C:plasma membrane"/>
    <property type="evidence" value="ECO:0007669"/>
    <property type="project" value="TreeGrafter"/>
</dbReference>
<evidence type="ECO:0000256" key="1">
    <source>
        <dbReference type="ARBA" id="ARBA00004479"/>
    </source>
</evidence>
<dbReference type="Pfam" id="PF13855">
    <property type="entry name" value="LRR_8"/>
    <property type="match status" value="1"/>
</dbReference>
<keyword evidence="17" id="KW-1015">Disulfide bond</keyword>
<dbReference type="GO" id="GO:0071723">
    <property type="term" value="F:lipopeptide binding"/>
    <property type="evidence" value="ECO:0007669"/>
    <property type="project" value="TreeGrafter"/>
</dbReference>
<proteinExistence type="inferred from homology"/>
<dbReference type="InterPro" id="IPR003591">
    <property type="entry name" value="Leu-rich_rpt_typical-subtyp"/>
</dbReference>
<comment type="subunit">
    <text evidence="15">Binds MYD88 (via TIR domain).</text>
</comment>
<evidence type="ECO:0000256" key="4">
    <source>
        <dbReference type="ARBA" id="ARBA00022614"/>
    </source>
</evidence>